<dbReference type="InterPro" id="IPR039261">
    <property type="entry name" value="FNR_nucleotide-bd"/>
</dbReference>
<evidence type="ECO:0000256" key="8">
    <source>
        <dbReference type="ARBA" id="ARBA00048483"/>
    </source>
</evidence>
<feature type="compositionally biased region" description="Polar residues" evidence="9">
    <location>
        <begin position="311"/>
        <end position="323"/>
    </location>
</feature>
<evidence type="ECO:0000256" key="2">
    <source>
        <dbReference type="ARBA" id="ARBA00006278"/>
    </source>
</evidence>
<keyword evidence="10" id="KW-0472">Membrane</keyword>
<keyword evidence="10" id="KW-1133">Transmembrane helix</keyword>
<dbReference type="AlphaFoldDB" id="A0A060SVG6"/>
<accession>A0A060SVG6</accession>
<dbReference type="OMA" id="KRPPHFR"/>
<dbReference type="SFLD" id="SFLDG01168">
    <property type="entry name" value="Ferric_reductase_subgroup_(FRE"/>
    <property type="match status" value="1"/>
</dbReference>
<dbReference type="GO" id="GO:0006826">
    <property type="term" value="P:iron ion transport"/>
    <property type="evidence" value="ECO:0007669"/>
    <property type="project" value="TreeGrafter"/>
</dbReference>
<dbReference type="GO" id="GO:0015677">
    <property type="term" value="P:copper ion import"/>
    <property type="evidence" value="ECO:0007669"/>
    <property type="project" value="TreeGrafter"/>
</dbReference>
<dbReference type="Pfam" id="PF08030">
    <property type="entry name" value="NAD_binding_6"/>
    <property type="match status" value="1"/>
</dbReference>
<protein>
    <recommendedName>
        <fullName evidence="3">ferric-chelate reductase (NADPH)</fullName>
        <ecNumber evidence="3">1.16.1.9</ecNumber>
    </recommendedName>
</protein>
<evidence type="ECO:0000256" key="1">
    <source>
        <dbReference type="ARBA" id="ARBA00004651"/>
    </source>
</evidence>
<reference evidence="12" key="1">
    <citation type="submission" date="2014-01" db="EMBL/GenBank/DDBJ databases">
        <title>The genome of the white-rot fungus Pycnoporus cinnabarinus: a basidiomycete model with a versatile arsenal for lignocellulosic biomass breakdown.</title>
        <authorList>
            <person name="Levasseur A."/>
            <person name="Lomascolo A."/>
            <person name="Ruiz-Duenas F.J."/>
            <person name="Uzan E."/>
            <person name="Piumi F."/>
            <person name="Kues U."/>
            <person name="Ram A.F.J."/>
            <person name="Murat C."/>
            <person name="Haon M."/>
            <person name="Benoit I."/>
            <person name="Arfi Y."/>
            <person name="Chevret D."/>
            <person name="Drula E."/>
            <person name="Kwon M.J."/>
            <person name="Gouret P."/>
            <person name="Lesage-Meessen L."/>
            <person name="Lombard V."/>
            <person name="Mariette J."/>
            <person name="Noirot C."/>
            <person name="Park J."/>
            <person name="Patyshakuliyeva A."/>
            <person name="Wieneger R.A.B."/>
            <person name="Wosten H.A.B."/>
            <person name="Martin F."/>
            <person name="Coutinho P.M."/>
            <person name="de Vries R."/>
            <person name="Martinez A.T."/>
            <person name="Klopp C."/>
            <person name="Pontarotti P."/>
            <person name="Henrissat B."/>
            <person name="Record E."/>
        </authorList>
    </citation>
    <scope>NUCLEOTIDE SEQUENCE [LARGE SCALE GENOMIC DNA]</scope>
    <source>
        <strain evidence="12">BRFM137</strain>
    </source>
</reference>
<dbReference type="InterPro" id="IPR017927">
    <property type="entry name" value="FAD-bd_FR_type"/>
</dbReference>
<comment type="catalytic activity">
    <reaction evidence="8">
        <text>2 a Fe(II)-siderophore + NADP(+) + H(+) = 2 a Fe(III)-siderophore + NADPH</text>
        <dbReference type="Rhea" id="RHEA:28795"/>
        <dbReference type="Rhea" id="RHEA-COMP:11342"/>
        <dbReference type="Rhea" id="RHEA-COMP:11344"/>
        <dbReference type="ChEBI" id="CHEBI:15378"/>
        <dbReference type="ChEBI" id="CHEBI:29033"/>
        <dbReference type="ChEBI" id="CHEBI:29034"/>
        <dbReference type="ChEBI" id="CHEBI:57783"/>
        <dbReference type="ChEBI" id="CHEBI:58349"/>
        <dbReference type="EC" id="1.16.1.9"/>
    </reaction>
</comment>
<dbReference type="Gene3D" id="2.40.30.10">
    <property type="entry name" value="Translation factors"/>
    <property type="match status" value="1"/>
</dbReference>
<evidence type="ECO:0000256" key="7">
    <source>
        <dbReference type="ARBA" id="ARBA00023002"/>
    </source>
</evidence>
<keyword evidence="5" id="KW-1003">Cell membrane</keyword>
<dbReference type="OrthoDB" id="4494341at2759"/>
<keyword evidence="13" id="KW-1185">Reference proteome</keyword>
<comment type="caution">
    <text evidence="12">The sequence shown here is derived from an EMBL/GenBank/DDBJ whole genome shotgun (WGS) entry which is preliminary data.</text>
</comment>
<dbReference type="EMBL" id="CCBP010000348">
    <property type="protein sequence ID" value="CDO76209.1"/>
    <property type="molecule type" value="Genomic_DNA"/>
</dbReference>
<dbReference type="STRING" id="5643.A0A060SVG6"/>
<evidence type="ECO:0000256" key="10">
    <source>
        <dbReference type="SAM" id="Phobius"/>
    </source>
</evidence>
<dbReference type="InterPro" id="IPR051410">
    <property type="entry name" value="Ferric/Cupric_Reductase"/>
</dbReference>
<dbReference type="HOGENOM" id="CLU_010365_5_0_1"/>
<feature type="transmembrane region" description="Helical" evidence="10">
    <location>
        <begin position="22"/>
        <end position="41"/>
    </location>
</feature>
<dbReference type="Proteomes" id="UP000029665">
    <property type="component" value="Unassembled WGS sequence"/>
</dbReference>
<keyword evidence="10" id="KW-0812">Transmembrane</keyword>
<dbReference type="GO" id="GO:0006879">
    <property type="term" value="P:intracellular iron ion homeostasis"/>
    <property type="evidence" value="ECO:0007669"/>
    <property type="project" value="TreeGrafter"/>
</dbReference>
<evidence type="ECO:0000256" key="4">
    <source>
        <dbReference type="ARBA" id="ARBA00022448"/>
    </source>
</evidence>
<evidence type="ECO:0000259" key="11">
    <source>
        <dbReference type="PROSITE" id="PS51384"/>
    </source>
</evidence>
<gene>
    <name evidence="12" type="ORF">BN946_scf184819.g9</name>
</gene>
<evidence type="ECO:0000313" key="12">
    <source>
        <dbReference type="EMBL" id="CDO76209.1"/>
    </source>
</evidence>
<evidence type="ECO:0000256" key="9">
    <source>
        <dbReference type="SAM" id="MobiDB-lite"/>
    </source>
</evidence>
<dbReference type="SUPFAM" id="SSF63380">
    <property type="entry name" value="Riboflavin synthase domain-like"/>
    <property type="match status" value="1"/>
</dbReference>
<keyword evidence="4" id="KW-0813">Transport</keyword>
<feature type="domain" description="FAD-binding FR-type" evidence="11">
    <location>
        <begin position="80"/>
        <end position="211"/>
    </location>
</feature>
<dbReference type="EC" id="1.16.1.9" evidence="3"/>
<dbReference type="PANTHER" id="PTHR32361">
    <property type="entry name" value="FERRIC/CUPRIC REDUCTASE TRANSMEMBRANE COMPONENT"/>
    <property type="match status" value="1"/>
</dbReference>
<dbReference type="CDD" id="cd06186">
    <property type="entry name" value="NOX_Duox_like_FAD_NADP"/>
    <property type="match status" value="1"/>
</dbReference>
<keyword evidence="6" id="KW-0249">Electron transport</keyword>
<dbReference type="InterPro" id="IPR013112">
    <property type="entry name" value="FAD-bd_8"/>
</dbReference>
<proteinExistence type="inferred from homology"/>
<dbReference type="InterPro" id="IPR017938">
    <property type="entry name" value="Riboflavin_synthase-like_b-brl"/>
</dbReference>
<dbReference type="SFLD" id="SFLDS00052">
    <property type="entry name" value="Ferric_Reductase_Domain"/>
    <property type="match status" value="1"/>
</dbReference>
<dbReference type="Pfam" id="PF08022">
    <property type="entry name" value="FAD_binding_8"/>
    <property type="match status" value="1"/>
</dbReference>
<dbReference type="SUPFAM" id="SSF52343">
    <property type="entry name" value="Ferredoxin reductase-like, C-terminal NADP-linked domain"/>
    <property type="match status" value="1"/>
</dbReference>
<organism evidence="12 13">
    <name type="scientific">Pycnoporus cinnabarinus</name>
    <name type="common">Cinnabar-red polypore</name>
    <name type="synonym">Trametes cinnabarina</name>
    <dbReference type="NCBI Taxonomy" id="5643"/>
    <lineage>
        <taxon>Eukaryota</taxon>
        <taxon>Fungi</taxon>
        <taxon>Dikarya</taxon>
        <taxon>Basidiomycota</taxon>
        <taxon>Agaricomycotina</taxon>
        <taxon>Agaricomycetes</taxon>
        <taxon>Polyporales</taxon>
        <taxon>Polyporaceae</taxon>
        <taxon>Trametes</taxon>
    </lineage>
</organism>
<evidence type="ECO:0000256" key="6">
    <source>
        <dbReference type="ARBA" id="ARBA00022982"/>
    </source>
</evidence>
<keyword evidence="7" id="KW-0560">Oxidoreductase</keyword>
<dbReference type="InterPro" id="IPR013121">
    <property type="entry name" value="Fe_red_NAD-bd_6"/>
</dbReference>
<name>A0A060SVG6_PYCCI</name>
<comment type="subcellular location">
    <subcellularLocation>
        <location evidence="1">Cell membrane</location>
        <topology evidence="1">Multi-pass membrane protein</topology>
    </subcellularLocation>
</comment>
<evidence type="ECO:0000256" key="5">
    <source>
        <dbReference type="ARBA" id="ARBA00022475"/>
    </source>
</evidence>
<sequence length="397" mass="43859">MSAFTLLLVVSLRPIRARAYELFYYVHVLTVLTILFAAYFHTDNQGFGFYVWPCFIIWGLDRAIRLGRLIYYNHLYFGFASAARRMDASVELLSPHMVRLRLKRPPHFRWTPGQTAFLAMPTVSRLIVESHPFTIASVDSRYSLGDGPGAHDEERDALDKDVENEATSFWNELVFLIHVREGYTRRLAKAATKGEPVKVLVDGPYGFSPNLDCDDTVVLVAGGSGVSYTLATFLGVLSQVKAGKSRCCKLTFIWAIREAAHIGWISSVLTKALSLAPTDIDISIRIFVTARNTQLLNDTTSLDDDKESVRSSEGTGRTKSSPSSLLNFTAIQVVQGRPDLPVLLREEVEATTGRLSVTVCGSSSIAQSCREALRIPMTATLKGGPSVVLHVESFGYA</sequence>
<evidence type="ECO:0000256" key="3">
    <source>
        <dbReference type="ARBA" id="ARBA00012668"/>
    </source>
</evidence>
<dbReference type="GO" id="GO:0005886">
    <property type="term" value="C:plasma membrane"/>
    <property type="evidence" value="ECO:0007669"/>
    <property type="project" value="UniProtKB-SubCell"/>
</dbReference>
<comment type="similarity">
    <text evidence="2">Belongs to the ferric reductase (FRE) family.</text>
</comment>
<dbReference type="Gene3D" id="3.40.50.80">
    <property type="entry name" value="Nucleotide-binding domain of ferredoxin-NADP reductase (FNR) module"/>
    <property type="match status" value="1"/>
</dbReference>
<evidence type="ECO:0000313" key="13">
    <source>
        <dbReference type="Proteomes" id="UP000029665"/>
    </source>
</evidence>
<dbReference type="GO" id="GO:0052851">
    <property type="term" value="F:ferric-chelate reductase (NADPH) activity"/>
    <property type="evidence" value="ECO:0007669"/>
    <property type="project" value="UniProtKB-EC"/>
</dbReference>
<dbReference type="PROSITE" id="PS51384">
    <property type="entry name" value="FAD_FR"/>
    <property type="match status" value="1"/>
</dbReference>
<feature type="region of interest" description="Disordered" evidence="9">
    <location>
        <begin position="302"/>
        <end position="323"/>
    </location>
</feature>
<dbReference type="PANTHER" id="PTHR32361:SF9">
    <property type="entry name" value="FERRIC REDUCTASE TRANSMEMBRANE COMPONENT 3-RELATED"/>
    <property type="match status" value="1"/>
</dbReference>